<dbReference type="RefSeq" id="WP_184936667.1">
    <property type="nucleotide sequence ID" value="NZ_JACHJV010000001.1"/>
</dbReference>
<keyword evidence="2" id="KW-0812">Transmembrane</keyword>
<evidence type="ECO:0000256" key="1">
    <source>
        <dbReference type="SAM" id="MobiDB-lite"/>
    </source>
</evidence>
<accession>A0A7W7VWK3</accession>
<feature type="transmembrane region" description="Helical" evidence="2">
    <location>
        <begin position="65"/>
        <end position="83"/>
    </location>
</feature>
<comment type="caution">
    <text evidence="3">The sequence shown here is derived from an EMBL/GenBank/DDBJ whole genome shotgun (WGS) entry which is preliminary data.</text>
</comment>
<feature type="region of interest" description="Disordered" evidence="1">
    <location>
        <begin position="1"/>
        <end position="20"/>
    </location>
</feature>
<evidence type="ECO:0000313" key="3">
    <source>
        <dbReference type="EMBL" id="MBB4924779.1"/>
    </source>
</evidence>
<feature type="transmembrane region" description="Helical" evidence="2">
    <location>
        <begin position="89"/>
        <end position="105"/>
    </location>
</feature>
<feature type="transmembrane region" description="Helical" evidence="2">
    <location>
        <begin position="148"/>
        <end position="164"/>
    </location>
</feature>
<keyword evidence="2" id="KW-0472">Membrane</keyword>
<proteinExistence type="predicted"/>
<feature type="transmembrane region" description="Helical" evidence="2">
    <location>
        <begin position="125"/>
        <end position="142"/>
    </location>
</feature>
<dbReference type="AlphaFoldDB" id="A0A7W7VWK3"/>
<dbReference type="Proteomes" id="UP000540506">
    <property type="component" value="Unassembled WGS sequence"/>
</dbReference>
<keyword evidence="4" id="KW-1185">Reference proteome</keyword>
<keyword evidence="2" id="KW-1133">Transmembrane helix</keyword>
<gene>
    <name evidence="3" type="ORF">FHR34_003772</name>
</gene>
<protein>
    <submittedName>
        <fullName evidence="3">Uncharacterized protein</fullName>
    </submittedName>
</protein>
<sequence>MPRSRTTKVRIPGQRGRRSAPASHVLDLGRGMAPLVVVVPRQRPLSARLALAAGDALWRHRAAMAPSWAGLGVFTAAGLLSVAAPASSLLFGSAAVLLPAGWVVVKRRHPRSAVRRKARANAQAVAAWSAGLAWSAAAVWAGPATATLGLLWLAGTLTAQFLWWRRRRVDHALAGAPVIPGKSTNTGATADAVSFDKPTHH</sequence>
<dbReference type="EMBL" id="JACHJV010000001">
    <property type="protein sequence ID" value="MBB4924779.1"/>
    <property type="molecule type" value="Genomic_DNA"/>
</dbReference>
<evidence type="ECO:0000256" key="2">
    <source>
        <dbReference type="SAM" id="Phobius"/>
    </source>
</evidence>
<name>A0A7W7VWK3_KITKI</name>
<evidence type="ECO:0000313" key="4">
    <source>
        <dbReference type="Proteomes" id="UP000540506"/>
    </source>
</evidence>
<organism evidence="3 4">
    <name type="scientific">Kitasatospora kifunensis</name>
    <name type="common">Streptomyces kifunensis</name>
    <dbReference type="NCBI Taxonomy" id="58351"/>
    <lineage>
        <taxon>Bacteria</taxon>
        <taxon>Bacillati</taxon>
        <taxon>Actinomycetota</taxon>
        <taxon>Actinomycetes</taxon>
        <taxon>Kitasatosporales</taxon>
        <taxon>Streptomycetaceae</taxon>
        <taxon>Kitasatospora</taxon>
    </lineage>
</organism>
<reference evidence="3 4" key="1">
    <citation type="submission" date="2020-08" db="EMBL/GenBank/DDBJ databases">
        <title>Sequencing the genomes of 1000 actinobacteria strains.</title>
        <authorList>
            <person name="Klenk H.-P."/>
        </authorList>
    </citation>
    <scope>NUCLEOTIDE SEQUENCE [LARGE SCALE GENOMIC DNA]</scope>
    <source>
        <strain evidence="3 4">DSM 41654</strain>
    </source>
</reference>